<evidence type="ECO:0000256" key="2">
    <source>
        <dbReference type="ARBA" id="ARBA00013194"/>
    </source>
</evidence>
<evidence type="ECO:0000256" key="4">
    <source>
        <dbReference type="ARBA" id="ARBA00023110"/>
    </source>
</evidence>
<name>A0A518EQW2_9BACT</name>
<feature type="compositionally biased region" description="Low complexity" evidence="7">
    <location>
        <begin position="107"/>
        <end position="118"/>
    </location>
</feature>
<evidence type="ECO:0000256" key="8">
    <source>
        <dbReference type="SAM" id="SignalP"/>
    </source>
</evidence>
<feature type="domain" description="PpiC" evidence="9">
    <location>
        <begin position="246"/>
        <end position="344"/>
    </location>
</feature>
<dbReference type="PANTHER" id="PTHR47245">
    <property type="entry name" value="PEPTIDYLPROLYL ISOMERASE"/>
    <property type="match status" value="1"/>
</dbReference>
<organism evidence="10 11">
    <name type="scientific">Saltatorellus ferox</name>
    <dbReference type="NCBI Taxonomy" id="2528018"/>
    <lineage>
        <taxon>Bacteria</taxon>
        <taxon>Pseudomonadati</taxon>
        <taxon>Planctomycetota</taxon>
        <taxon>Planctomycetia</taxon>
        <taxon>Planctomycetia incertae sedis</taxon>
        <taxon>Saltatorellus</taxon>
    </lineage>
</organism>
<dbReference type="PANTHER" id="PTHR47245:SF1">
    <property type="entry name" value="FOLDASE PROTEIN PRSA"/>
    <property type="match status" value="1"/>
</dbReference>
<feature type="compositionally biased region" description="Low complexity" evidence="7">
    <location>
        <begin position="90"/>
        <end position="100"/>
    </location>
</feature>
<keyword evidence="5 6" id="KW-0413">Isomerase</keyword>
<dbReference type="InterPro" id="IPR046357">
    <property type="entry name" value="PPIase_dom_sf"/>
</dbReference>
<evidence type="ECO:0000313" key="11">
    <source>
        <dbReference type="Proteomes" id="UP000320390"/>
    </source>
</evidence>
<evidence type="ECO:0000256" key="7">
    <source>
        <dbReference type="SAM" id="MobiDB-lite"/>
    </source>
</evidence>
<evidence type="ECO:0000259" key="9">
    <source>
        <dbReference type="PROSITE" id="PS50198"/>
    </source>
</evidence>
<dbReference type="PROSITE" id="PS50198">
    <property type="entry name" value="PPIC_PPIASE_2"/>
    <property type="match status" value="1"/>
</dbReference>
<dbReference type="SUPFAM" id="SSF54534">
    <property type="entry name" value="FKBP-like"/>
    <property type="match status" value="1"/>
</dbReference>
<dbReference type="RefSeq" id="WP_419191184.1">
    <property type="nucleotide sequence ID" value="NZ_CP036434.1"/>
</dbReference>
<dbReference type="InterPro" id="IPR050245">
    <property type="entry name" value="PrsA_foldase"/>
</dbReference>
<sequence length="397" mass="42203" precursor="true">MRRGVFPRLGRASCAPAVTILAAVLSGACATTENREVVGEAKPVLSAPRTMSDEELEETRAIERAAAESADRAAAASGDAEAMQLDSIAAGAPAGPPAGDTAGGPAKGAAAPDVGAAGRSVSWPSGVDATPDDIANYTIGSVAGRKIPLSDLVAKWIWREPARVRAILDDIVLSRIIIFEAAALQIELPDGAIKKEVETRLARLQKEADAAGKTSLEAYIQEALGMEPETYLRCAQEEAAIDLLAPRCVRAWLLASDHREIRAITVKTTADVDQVQARLARGEAFADVARALSIDPSKEEGGRLPPVVRGGDLALTRTAFATEVGEVAGPIKDRESMLFVYVEAAPPLIEGMWSEVGAEVEASLKARDIEDPEFWQWKAQMLGRYDVNMDPFLDLVK</sequence>
<keyword evidence="11" id="KW-1185">Reference proteome</keyword>
<gene>
    <name evidence="10" type="ORF">Poly30_19810</name>
</gene>
<dbReference type="AlphaFoldDB" id="A0A518EQW2"/>
<evidence type="ECO:0000256" key="5">
    <source>
        <dbReference type="ARBA" id="ARBA00023235"/>
    </source>
</evidence>
<dbReference type="InterPro" id="IPR000297">
    <property type="entry name" value="PPIase_PpiC"/>
</dbReference>
<feature type="chain" id="PRO_5022201272" description="peptidylprolyl isomerase" evidence="8">
    <location>
        <begin position="31"/>
        <end position="397"/>
    </location>
</feature>
<dbReference type="Pfam" id="PF00639">
    <property type="entry name" value="Rotamase"/>
    <property type="match status" value="1"/>
</dbReference>
<dbReference type="SUPFAM" id="SSF109998">
    <property type="entry name" value="Triger factor/SurA peptide-binding domain-like"/>
    <property type="match status" value="1"/>
</dbReference>
<comment type="catalytic activity">
    <reaction evidence="1">
        <text>[protein]-peptidylproline (omega=180) = [protein]-peptidylproline (omega=0)</text>
        <dbReference type="Rhea" id="RHEA:16237"/>
        <dbReference type="Rhea" id="RHEA-COMP:10747"/>
        <dbReference type="Rhea" id="RHEA-COMP:10748"/>
        <dbReference type="ChEBI" id="CHEBI:83833"/>
        <dbReference type="ChEBI" id="CHEBI:83834"/>
        <dbReference type="EC" id="5.2.1.8"/>
    </reaction>
</comment>
<dbReference type="InterPro" id="IPR027304">
    <property type="entry name" value="Trigger_fact/SurA_dom_sf"/>
</dbReference>
<reference evidence="10 11" key="1">
    <citation type="submission" date="2019-02" db="EMBL/GenBank/DDBJ databases">
        <title>Deep-cultivation of Planctomycetes and their phenomic and genomic characterization uncovers novel biology.</title>
        <authorList>
            <person name="Wiegand S."/>
            <person name="Jogler M."/>
            <person name="Boedeker C."/>
            <person name="Pinto D."/>
            <person name="Vollmers J."/>
            <person name="Rivas-Marin E."/>
            <person name="Kohn T."/>
            <person name="Peeters S.H."/>
            <person name="Heuer A."/>
            <person name="Rast P."/>
            <person name="Oberbeckmann S."/>
            <person name="Bunk B."/>
            <person name="Jeske O."/>
            <person name="Meyerdierks A."/>
            <person name="Storesund J.E."/>
            <person name="Kallscheuer N."/>
            <person name="Luecker S."/>
            <person name="Lage O.M."/>
            <person name="Pohl T."/>
            <person name="Merkel B.J."/>
            <person name="Hornburger P."/>
            <person name="Mueller R.-W."/>
            <person name="Bruemmer F."/>
            <person name="Labrenz M."/>
            <person name="Spormann A.M."/>
            <person name="Op den Camp H."/>
            <person name="Overmann J."/>
            <person name="Amann R."/>
            <person name="Jetten M.S.M."/>
            <person name="Mascher T."/>
            <person name="Medema M.H."/>
            <person name="Devos D.P."/>
            <person name="Kaster A.-K."/>
            <person name="Ovreas L."/>
            <person name="Rohde M."/>
            <person name="Galperin M.Y."/>
            <person name="Jogler C."/>
        </authorList>
    </citation>
    <scope>NUCLEOTIDE SEQUENCE [LARGE SCALE GENOMIC DNA]</scope>
    <source>
        <strain evidence="10 11">Poly30</strain>
    </source>
</reference>
<dbReference type="EMBL" id="CP036434">
    <property type="protein sequence ID" value="QDV06471.1"/>
    <property type="molecule type" value="Genomic_DNA"/>
</dbReference>
<evidence type="ECO:0000313" key="10">
    <source>
        <dbReference type="EMBL" id="QDV06471.1"/>
    </source>
</evidence>
<dbReference type="PROSITE" id="PS51257">
    <property type="entry name" value="PROKAR_LIPOPROTEIN"/>
    <property type="match status" value="1"/>
</dbReference>
<protein>
    <recommendedName>
        <fullName evidence="2">peptidylprolyl isomerase</fullName>
        <ecNumber evidence="2">5.2.1.8</ecNumber>
    </recommendedName>
</protein>
<feature type="signal peptide" evidence="8">
    <location>
        <begin position="1"/>
        <end position="30"/>
    </location>
</feature>
<feature type="region of interest" description="Disordered" evidence="7">
    <location>
        <begin position="90"/>
        <end position="127"/>
    </location>
</feature>
<accession>A0A518EQW2</accession>
<evidence type="ECO:0000256" key="6">
    <source>
        <dbReference type="PROSITE-ProRule" id="PRU00278"/>
    </source>
</evidence>
<proteinExistence type="predicted"/>
<evidence type="ECO:0000256" key="3">
    <source>
        <dbReference type="ARBA" id="ARBA00022729"/>
    </source>
</evidence>
<keyword evidence="4 6" id="KW-0697">Rotamase</keyword>
<evidence type="ECO:0000256" key="1">
    <source>
        <dbReference type="ARBA" id="ARBA00000971"/>
    </source>
</evidence>
<dbReference type="Gene3D" id="3.10.50.40">
    <property type="match status" value="1"/>
</dbReference>
<dbReference type="EC" id="5.2.1.8" evidence="2"/>
<dbReference type="GO" id="GO:0003755">
    <property type="term" value="F:peptidyl-prolyl cis-trans isomerase activity"/>
    <property type="evidence" value="ECO:0007669"/>
    <property type="project" value="UniProtKB-KW"/>
</dbReference>
<keyword evidence="3 8" id="KW-0732">Signal</keyword>
<dbReference type="Proteomes" id="UP000320390">
    <property type="component" value="Chromosome"/>
</dbReference>